<accession>A0ABV9GXM2</accession>
<evidence type="ECO:0000313" key="2">
    <source>
        <dbReference type="EMBL" id="MFC4622047.1"/>
    </source>
</evidence>
<sequence length="103" mass="10632">MTTPHRIALPPQLDTGCATAQLARLCQALDALPAGSACVLDAAQVQQFDSAGLAVLLACRRHALASGKTVHVAQWPDKLHALAQVYGVAAWLAPEAPALAQSA</sequence>
<dbReference type="Proteomes" id="UP001595967">
    <property type="component" value="Unassembled WGS sequence"/>
</dbReference>
<organism evidence="2 3">
    <name type="scientific">Comamonas nitrativorans</name>
    <dbReference type="NCBI Taxonomy" id="108437"/>
    <lineage>
        <taxon>Bacteria</taxon>
        <taxon>Pseudomonadati</taxon>
        <taxon>Pseudomonadota</taxon>
        <taxon>Betaproteobacteria</taxon>
        <taxon>Burkholderiales</taxon>
        <taxon>Comamonadaceae</taxon>
        <taxon>Comamonas</taxon>
    </lineage>
</organism>
<dbReference type="Pfam" id="PF13466">
    <property type="entry name" value="STAS_2"/>
    <property type="match status" value="1"/>
</dbReference>
<reference evidence="3" key="1">
    <citation type="journal article" date="2019" name="Int. J. Syst. Evol. Microbiol.">
        <title>The Global Catalogue of Microorganisms (GCM) 10K type strain sequencing project: providing services to taxonomists for standard genome sequencing and annotation.</title>
        <authorList>
            <consortium name="The Broad Institute Genomics Platform"/>
            <consortium name="The Broad Institute Genome Sequencing Center for Infectious Disease"/>
            <person name="Wu L."/>
            <person name="Ma J."/>
        </authorList>
    </citation>
    <scope>NUCLEOTIDE SEQUENCE [LARGE SCALE GENOMIC DNA]</scope>
    <source>
        <strain evidence="3">JCM 11650</strain>
    </source>
</reference>
<proteinExistence type="predicted"/>
<keyword evidence="3" id="KW-1185">Reference proteome</keyword>
<gene>
    <name evidence="2" type="ORF">ACFO3A_07420</name>
</gene>
<dbReference type="InterPro" id="IPR052746">
    <property type="entry name" value="MlaB_ABC_Transporter"/>
</dbReference>
<protein>
    <submittedName>
        <fullName evidence="2">Lipid asymmetry maintenance protein MlaB</fullName>
    </submittedName>
</protein>
<dbReference type="RefSeq" id="WP_377725311.1">
    <property type="nucleotide sequence ID" value="NZ_JBHSEW010000005.1"/>
</dbReference>
<name>A0ABV9GXM2_9BURK</name>
<dbReference type="CDD" id="cd07043">
    <property type="entry name" value="STAS_anti-anti-sigma_factors"/>
    <property type="match status" value="1"/>
</dbReference>
<dbReference type="InterPro" id="IPR058548">
    <property type="entry name" value="MlaB-like_STAS"/>
</dbReference>
<dbReference type="SUPFAM" id="SSF52091">
    <property type="entry name" value="SpoIIaa-like"/>
    <property type="match status" value="1"/>
</dbReference>
<dbReference type="PANTHER" id="PTHR35849:SF1">
    <property type="entry name" value="INTERMEMBRANE PHOSPHOLIPID TRANSPORT SYSTEM BINDING PROTEIN MLAB"/>
    <property type="match status" value="1"/>
</dbReference>
<dbReference type="PANTHER" id="PTHR35849">
    <property type="entry name" value="BLR2341 PROTEIN"/>
    <property type="match status" value="1"/>
</dbReference>
<dbReference type="Gene3D" id="3.30.750.24">
    <property type="entry name" value="STAS domain"/>
    <property type="match status" value="1"/>
</dbReference>
<evidence type="ECO:0000313" key="3">
    <source>
        <dbReference type="Proteomes" id="UP001595967"/>
    </source>
</evidence>
<comment type="caution">
    <text evidence="2">The sequence shown here is derived from an EMBL/GenBank/DDBJ whole genome shotgun (WGS) entry which is preliminary data.</text>
</comment>
<dbReference type="InterPro" id="IPR036513">
    <property type="entry name" value="STAS_dom_sf"/>
</dbReference>
<dbReference type="EMBL" id="JBHSEW010000005">
    <property type="protein sequence ID" value="MFC4622047.1"/>
    <property type="molecule type" value="Genomic_DNA"/>
</dbReference>
<evidence type="ECO:0000259" key="1">
    <source>
        <dbReference type="Pfam" id="PF13466"/>
    </source>
</evidence>
<feature type="domain" description="MlaB-like STAS" evidence="1">
    <location>
        <begin position="21"/>
        <end position="88"/>
    </location>
</feature>